<proteinExistence type="predicted"/>
<reference evidence="1" key="1">
    <citation type="submission" date="2020-04" db="EMBL/GenBank/DDBJ databases">
        <authorList>
            <person name="Chiriac C."/>
            <person name="Salcher M."/>
            <person name="Ghai R."/>
            <person name="Kavagutti S V."/>
        </authorList>
    </citation>
    <scope>NUCLEOTIDE SEQUENCE</scope>
</reference>
<organism evidence="1">
    <name type="scientific">uncultured Caudovirales phage</name>
    <dbReference type="NCBI Taxonomy" id="2100421"/>
    <lineage>
        <taxon>Viruses</taxon>
        <taxon>Duplodnaviria</taxon>
        <taxon>Heunggongvirae</taxon>
        <taxon>Uroviricota</taxon>
        <taxon>Caudoviricetes</taxon>
        <taxon>Peduoviridae</taxon>
        <taxon>Maltschvirus</taxon>
        <taxon>Maltschvirus maltsch</taxon>
    </lineage>
</organism>
<name>A0A6J5MDV1_9CAUD</name>
<protein>
    <submittedName>
        <fullName evidence="1">Uncharacterized protein</fullName>
    </submittedName>
</protein>
<gene>
    <name evidence="1" type="ORF">UFOVP434_98</name>
</gene>
<evidence type="ECO:0000313" key="1">
    <source>
        <dbReference type="EMBL" id="CAB4143220.1"/>
    </source>
</evidence>
<sequence length="123" mass="13765">MNAEYKALWLAALRGNEYKQGQGRLKTVTTGGPVFCCLGVLCDIAVKRGETSWDSIHLHSGKERTLSMFEYIPKELAPKFGIEYNGKIPRQIANNTFVESLAECNDQAQLSFPQIADIIEKEL</sequence>
<accession>A0A6J5MDV1</accession>
<dbReference type="EMBL" id="LR796415">
    <property type="protein sequence ID" value="CAB4143220.1"/>
    <property type="molecule type" value="Genomic_DNA"/>
</dbReference>